<evidence type="ECO:0000256" key="1">
    <source>
        <dbReference type="SAM" id="Phobius"/>
    </source>
</evidence>
<dbReference type="Proteomes" id="UP001257914">
    <property type="component" value="Unassembled WGS sequence"/>
</dbReference>
<evidence type="ECO:0000313" key="2">
    <source>
        <dbReference type="EMBL" id="MDU0111505.1"/>
    </source>
</evidence>
<proteinExistence type="predicted"/>
<gene>
    <name evidence="2" type="ORF">RT723_00425</name>
</gene>
<organism evidence="2 3">
    <name type="scientific">Psychrosphaera aquimarina</name>
    <dbReference type="NCBI Taxonomy" id="2044854"/>
    <lineage>
        <taxon>Bacteria</taxon>
        <taxon>Pseudomonadati</taxon>
        <taxon>Pseudomonadota</taxon>
        <taxon>Gammaproteobacteria</taxon>
        <taxon>Alteromonadales</taxon>
        <taxon>Pseudoalteromonadaceae</taxon>
        <taxon>Psychrosphaera</taxon>
    </lineage>
</organism>
<comment type="caution">
    <text evidence="2">The sequence shown here is derived from an EMBL/GenBank/DDBJ whole genome shotgun (WGS) entry which is preliminary data.</text>
</comment>
<feature type="transmembrane region" description="Helical" evidence="1">
    <location>
        <begin position="87"/>
        <end position="105"/>
    </location>
</feature>
<accession>A0ABU3QVS9</accession>
<name>A0ABU3QVS9_9GAMM</name>
<dbReference type="EMBL" id="JAWCUA010000001">
    <property type="protein sequence ID" value="MDU0111505.1"/>
    <property type="molecule type" value="Genomic_DNA"/>
</dbReference>
<dbReference type="RefSeq" id="WP_315945462.1">
    <property type="nucleotide sequence ID" value="NZ_JAWCUA010000001.1"/>
</dbReference>
<keyword evidence="3" id="KW-1185">Reference proteome</keyword>
<keyword evidence="1" id="KW-0812">Transmembrane</keyword>
<sequence>MHFLSKFFLLSDEQTPIGNAPNWQISVLRILLSLGMLLCFAITLHTFGLGLKYNFITVLILPALFFITTSALLSLSARFYHFTAHTLLLAIVFASVCMNFFLINLKLAQVGSMYMFALS</sequence>
<keyword evidence="1" id="KW-1133">Transmembrane helix</keyword>
<feature type="transmembrane region" description="Helical" evidence="1">
    <location>
        <begin position="27"/>
        <end position="47"/>
    </location>
</feature>
<protein>
    <submittedName>
        <fullName evidence="2">Uncharacterized protein</fullName>
    </submittedName>
</protein>
<feature type="transmembrane region" description="Helical" evidence="1">
    <location>
        <begin position="53"/>
        <end position="75"/>
    </location>
</feature>
<keyword evidence="1" id="KW-0472">Membrane</keyword>
<evidence type="ECO:0000313" key="3">
    <source>
        <dbReference type="Proteomes" id="UP001257914"/>
    </source>
</evidence>
<reference evidence="2 3" key="1">
    <citation type="submission" date="2023-10" db="EMBL/GenBank/DDBJ databases">
        <title>Psychrosphaera aquimaarina strain SW33 isolated from seawater.</title>
        <authorList>
            <person name="Bayburt H."/>
            <person name="Kim J.M."/>
            <person name="Choi B.J."/>
            <person name="Jeon C.O."/>
        </authorList>
    </citation>
    <scope>NUCLEOTIDE SEQUENCE [LARGE SCALE GENOMIC DNA]</scope>
    <source>
        <strain evidence="2 3">KCTC 52743</strain>
    </source>
</reference>